<organism evidence="11">
    <name type="scientific">Gracilinema caldarium</name>
    <dbReference type="NCBI Taxonomy" id="215591"/>
    <lineage>
        <taxon>Bacteria</taxon>
        <taxon>Pseudomonadati</taxon>
        <taxon>Spirochaetota</taxon>
        <taxon>Spirochaetia</taxon>
        <taxon>Spirochaetales</taxon>
        <taxon>Breznakiellaceae</taxon>
        <taxon>Gracilinema</taxon>
    </lineage>
</organism>
<keyword evidence="2" id="KW-0808">Transferase</keyword>
<evidence type="ECO:0000256" key="2">
    <source>
        <dbReference type="ARBA" id="ARBA00022679"/>
    </source>
</evidence>
<evidence type="ECO:0000256" key="1">
    <source>
        <dbReference type="ARBA" id="ARBA00013247"/>
    </source>
</evidence>
<dbReference type="GO" id="GO:0004749">
    <property type="term" value="F:ribose phosphate diphosphokinase activity"/>
    <property type="evidence" value="ECO:0007669"/>
    <property type="project" value="UniProtKB-EC"/>
</dbReference>
<dbReference type="InterPro" id="IPR029099">
    <property type="entry name" value="Pribosyltran_N"/>
</dbReference>
<evidence type="ECO:0000256" key="3">
    <source>
        <dbReference type="ARBA" id="ARBA00022727"/>
    </source>
</evidence>
<feature type="domain" description="Ribose-phosphate pyrophosphokinase N-terminal" evidence="10">
    <location>
        <begin position="6"/>
        <end position="137"/>
    </location>
</feature>
<dbReference type="FunFam" id="3.40.50.2020:FF:000014">
    <property type="entry name" value="Ribose-phosphate pyrophosphokinase 1"/>
    <property type="match status" value="1"/>
</dbReference>
<accession>A0A7C3E256</accession>
<dbReference type="CDD" id="cd06223">
    <property type="entry name" value="PRTases_typeI"/>
    <property type="match status" value="1"/>
</dbReference>
<evidence type="ECO:0000259" key="9">
    <source>
        <dbReference type="Pfam" id="PF00156"/>
    </source>
</evidence>
<dbReference type="InterPro" id="IPR000836">
    <property type="entry name" value="PRTase_dom"/>
</dbReference>
<dbReference type="InterPro" id="IPR029057">
    <property type="entry name" value="PRTase-like"/>
</dbReference>
<protein>
    <recommendedName>
        <fullName evidence="1">ribose-phosphate diphosphokinase</fullName>
        <ecNumber evidence="1">2.7.6.1</ecNumber>
    </recommendedName>
</protein>
<dbReference type="EMBL" id="DSVL01000250">
    <property type="protein sequence ID" value="HFH29452.1"/>
    <property type="molecule type" value="Genomic_DNA"/>
</dbReference>
<comment type="caution">
    <text evidence="11">The sequence shown here is derived from an EMBL/GenBank/DDBJ whole genome shotgun (WGS) entry which is preliminary data.</text>
</comment>
<name>A0A7C3E256_9SPIR</name>
<evidence type="ECO:0000256" key="6">
    <source>
        <dbReference type="ARBA" id="ARBA00022840"/>
    </source>
</evidence>
<comment type="similarity">
    <text evidence="8">Belongs to the ribose-phosphate pyrophosphokinase family.</text>
</comment>
<dbReference type="SUPFAM" id="SSF53271">
    <property type="entry name" value="PRTase-like"/>
    <property type="match status" value="2"/>
</dbReference>
<dbReference type="PANTHER" id="PTHR10210:SF32">
    <property type="entry name" value="RIBOSE-PHOSPHATE PYROPHOSPHOKINASE 2"/>
    <property type="match status" value="1"/>
</dbReference>
<keyword evidence="4" id="KW-0547">Nucleotide-binding</keyword>
<dbReference type="GO" id="GO:0005737">
    <property type="term" value="C:cytoplasm"/>
    <property type="evidence" value="ECO:0007669"/>
    <property type="project" value="TreeGrafter"/>
</dbReference>
<feature type="domain" description="Phosphoribosyltransferase" evidence="9">
    <location>
        <begin position="196"/>
        <end position="284"/>
    </location>
</feature>
<keyword evidence="5 11" id="KW-0418">Kinase</keyword>
<dbReference type="GO" id="GO:0006164">
    <property type="term" value="P:purine nucleotide biosynthetic process"/>
    <property type="evidence" value="ECO:0007669"/>
    <property type="project" value="TreeGrafter"/>
</dbReference>
<dbReference type="EC" id="2.7.6.1" evidence="1"/>
<comment type="catalytic activity">
    <reaction evidence="7">
        <text>D-ribose 5-phosphate + ATP = 5-phospho-alpha-D-ribose 1-diphosphate + AMP + H(+)</text>
        <dbReference type="Rhea" id="RHEA:15609"/>
        <dbReference type="ChEBI" id="CHEBI:15378"/>
        <dbReference type="ChEBI" id="CHEBI:30616"/>
        <dbReference type="ChEBI" id="CHEBI:58017"/>
        <dbReference type="ChEBI" id="CHEBI:78346"/>
        <dbReference type="ChEBI" id="CHEBI:456215"/>
        <dbReference type="EC" id="2.7.6.1"/>
    </reaction>
</comment>
<evidence type="ECO:0000259" key="10">
    <source>
        <dbReference type="Pfam" id="PF13793"/>
    </source>
</evidence>
<dbReference type="GO" id="GO:0005524">
    <property type="term" value="F:ATP binding"/>
    <property type="evidence" value="ECO:0007669"/>
    <property type="project" value="UniProtKB-KW"/>
</dbReference>
<dbReference type="SMART" id="SM01400">
    <property type="entry name" value="Pribosyltran_N"/>
    <property type="match status" value="1"/>
</dbReference>
<dbReference type="GO" id="GO:0006015">
    <property type="term" value="P:5-phosphoribose 1-diphosphate biosynthetic process"/>
    <property type="evidence" value="ECO:0007669"/>
    <property type="project" value="TreeGrafter"/>
</dbReference>
<dbReference type="GO" id="GO:0002189">
    <property type="term" value="C:ribose phosphate diphosphokinase complex"/>
    <property type="evidence" value="ECO:0007669"/>
    <property type="project" value="TreeGrafter"/>
</dbReference>
<gene>
    <name evidence="11" type="ORF">ENS59_08065</name>
</gene>
<evidence type="ECO:0000256" key="4">
    <source>
        <dbReference type="ARBA" id="ARBA00022741"/>
    </source>
</evidence>
<dbReference type="InterPro" id="IPR005946">
    <property type="entry name" value="Rib-P_diPkinase"/>
</dbReference>
<sequence>MQNTFAIVATRTMQEYAKKVVQKLIHFPSFSEQAEDISRVDTLKVSVFADGELEVSVDSSLRGQDVYLFANAARNMAGIPVEEAKIELYHAVDALKRSQAERIIVFEPYVSCSRSDRTTRRNSVGLWIHFKILASLGTNHIITYQLHSDKSKSMVDPTICAIDDVPGLTLLKQHLCDSYIQTIDQLYSVVKPHWAFCSVDAGGEKLARSFANAFGAPLVVAHKQRDYSKVNTVESINILSAEPIKGKTLWIVDDMVDTAGSVYSLIKTLAALEPAEINLLAVHAVFSPPAMDRLCELSRKGLLKHIMVTDTVFCPECFMEDLPNLEIVPSTELSAQIIATIVEDKSLGKLLTPFNAEEYLRRPRLL</sequence>
<evidence type="ECO:0000256" key="5">
    <source>
        <dbReference type="ARBA" id="ARBA00022777"/>
    </source>
</evidence>
<dbReference type="Gene3D" id="3.40.50.2020">
    <property type="match status" value="2"/>
</dbReference>
<evidence type="ECO:0000313" key="11">
    <source>
        <dbReference type="EMBL" id="HFH29452.1"/>
    </source>
</evidence>
<dbReference type="NCBIfam" id="TIGR01251">
    <property type="entry name" value="ribP_PPkin"/>
    <property type="match status" value="1"/>
</dbReference>
<dbReference type="PANTHER" id="PTHR10210">
    <property type="entry name" value="RIBOSE-PHOSPHATE DIPHOSPHOKINASE FAMILY MEMBER"/>
    <property type="match status" value="1"/>
</dbReference>
<keyword evidence="3 8" id="KW-0545">Nucleotide biosynthesis</keyword>
<dbReference type="AlphaFoldDB" id="A0A7C3E256"/>
<dbReference type="GO" id="GO:0000287">
    <property type="term" value="F:magnesium ion binding"/>
    <property type="evidence" value="ECO:0007669"/>
    <property type="project" value="InterPro"/>
</dbReference>
<proteinExistence type="inferred from homology"/>
<reference evidence="11" key="1">
    <citation type="journal article" date="2020" name="mSystems">
        <title>Genome- and Community-Level Interaction Insights into Carbon Utilization and Element Cycling Functions of Hydrothermarchaeota in Hydrothermal Sediment.</title>
        <authorList>
            <person name="Zhou Z."/>
            <person name="Liu Y."/>
            <person name="Xu W."/>
            <person name="Pan J."/>
            <person name="Luo Z.H."/>
            <person name="Li M."/>
        </authorList>
    </citation>
    <scope>NUCLEOTIDE SEQUENCE [LARGE SCALE GENOMIC DNA]</scope>
    <source>
        <strain evidence="11">SpSt-503</strain>
    </source>
</reference>
<dbReference type="GO" id="GO:0016301">
    <property type="term" value="F:kinase activity"/>
    <property type="evidence" value="ECO:0007669"/>
    <property type="project" value="UniProtKB-KW"/>
</dbReference>
<dbReference type="Pfam" id="PF13793">
    <property type="entry name" value="Pribosyltran_N"/>
    <property type="match status" value="1"/>
</dbReference>
<dbReference type="Pfam" id="PF00156">
    <property type="entry name" value="Pribosyltran"/>
    <property type="match status" value="1"/>
</dbReference>
<evidence type="ECO:0000256" key="7">
    <source>
        <dbReference type="ARBA" id="ARBA00049535"/>
    </source>
</evidence>
<evidence type="ECO:0000256" key="8">
    <source>
        <dbReference type="RuleBase" id="RU004324"/>
    </source>
</evidence>
<keyword evidence="6" id="KW-0067">ATP-binding</keyword>